<keyword evidence="1" id="KW-0472">Membrane</keyword>
<feature type="transmembrane region" description="Helical" evidence="1">
    <location>
        <begin position="246"/>
        <end position="267"/>
    </location>
</feature>
<feature type="transmembrane region" description="Helical" evidence="1">
    <location>
        <begin position="90"/>
        <end position="111"/>
    </location>
</feature>
<reference evidence="2" key="1">
    <citation type="submission" date="2011-02" db="EMBL/GenBank/DDBJ databases">
        <authorList>
            <person name="Aslett M."/>
        </authorList>
    </citation>
    <scope>NUCLEOTIDE SEQUENCE</scope>
    <source>
        <strain evidence="2">Liverpool</strain>
    </source>
</reference>
<dbReference type="PROSITE" id="PS51257">
    <property type="entry name" value="PROKAR_LIPOPROTEIN"/>
    <property type="match status" value="1"/>
</dbReference>
<keyword evidence="4" id="KW-1185">Reference proteome</keyword>
<evidence type="ECO:0000313" key="2">
    <source>
        <dbReference type="EMBL" id="CBZ49922.1"/>
    </source>
</evidence>
<dbReference type="OrthoDB" id="330682at2759"/>
<proteinExistence type="predicted"/>
<sequence>MASNAKRTRGYCLSLAGAALAYACLLAICAALEITEGIRSLHVLKSPLSHASALVQGRIISIFLVASFDILVAILSVAAVTFRLPQLTSFLTWAALVNGVLSFISVIVWYFGVRASLWIVLGVAIPMTRIFASLANIQSAGGDGFEGRSYKMLGQVREDVLSGPSEMRKLGTWGIGMSVGTGALVFSLFCLFVAMLECAGYWNSRLYAATTHGPNTCLFIHGILLAAAGMAGLVGAIGVWKSFTSLATALTVLAVPLSLCVLIWWNIVSSTDPALSPYSFLDANALVKDQWWFLAAAPVGLWCYMAMIRLQEKRMSGFEGPDEIPEGEEQKLLADNI</sequence>
<name>F0V881_NEOCL</name>
<feature type="transmembrane region" description="Helical" evidence="1">
    <location>
        <begin position="55"/>
        <end position="78"/>
    </location>
</feature>
<dbReference type="AlphaFoldDB" id="F0V881"/>
<reference evidence="4" key="3">
    <citation type="journal article" date="2012" name="PLoS Pathog.">
        <title>Comparative genomics of the apicomplexan parasites Toxoplasma gondii and Neospora caninum: Coccidia differing in host range and transmission strategy.</title>
        <authorList>
            <person name="Reid A.J."/>
            <person name="Vermont S.J."/>
            <person name="Cotton J.A."/>
            <person name="Harris D."/>
            <person name="Hill-Cawthorne G.A."/>
            <person name="Konen-Waisman S."/>
            <person name="Latham S.M."/>
            <person name="Mourier T."/>
            <person name="Norton R."/>
            <person name="Quail M.A."/>
            <person name="Sanders M."/>
            <person name="Shanmugam D."/>
            <person name="Sohal A."/>
            <person name="Wasmuth J.D."/>
            <person name="Brunk B."/>
            <person name="Grigg M.E."/>
            <person name="Howard J.C."/>
            <person name="Parkinson J."/>
            <person name="Roos D.S."/>
            <person name="Trees A.J."/>
            <person name="Berriman M."/>
            <person name="Pain A."/>
            <person name="Wastling J.M."/>
        </authorList>
    </citation>
    <scope>NUCLEOTIDE SEQUENCE [LARGE SCALE GENOMIC DNA]</scope>
    <source>
        <strain evidence="4">Liverpool</strain>
    </source>
</reference>
<dbReference type="GeneID" id="13445971"/>
<dbReference type="VEuPathDB" id="ToxoDB:NCLIV_004060"/>
<feature type="transmembrane region" description="Helical" evidence="1">
    <location>
        <begin position="117"/>
        <end position="137"/>
    </location>
</feature>
<accession>F0V881</accession>
<dbReference type="RefSeq" id="XP_003879957.1">
    <property type="nucleotide sequence ID" value="XM_003879908.1"/>
</dbReference>
<dbReference type="EMBL" id="FR823381">
    <property type="protein sequence ID" value="CBZ49922.1"/>
    <property type="molecule type" value="Genomic_DNA"/>
</dbReference>
<evidence type="ECO:0000313" key="4">
    <source>
        <dbReference type="Proteomes" id="UP000007494"/>
    </source>
</evidence>
<keyword evidence="1" id="KW-1133">Transmembrane helix</keyword>
<evidence type="ECO:0000313" key="3">
    <source>
        <dbReference type="EMBL" id="CEL64509.1"/>
    </source>
</evidence>
<organism evidence="2 4">
    <name type="scientific">Neospora caninum (strain Liverpool)</name>
    <dbReference type="NCBI Taxonomy" id="572307"/>
    <lineage>
        <taxon>Eukaryota</taxon>
        <taxon>Sar</taxon>
        <taxon>Alveolata</taxon>
        <taxon>Apicomplexa</taxon>
        <taxon>Conoidasida</taxon>
        <taxon>Coccidia</taxon>
        <taxon>Eucoccidiorida</taxon>
        <taxon>Eimeriorina</taxon>
        <taxon>Sarcocystidae</taxon>
        <taxon>Neospora</taxon>
    </lineage>
</organism>
<protein>
    <recommendedName>
        <fullName evidence="5">Transmembrane protein</fullName>
    </recommendedName>
</protein>
<dbReference type="InParanoid" id="F0V881"/>
<dbReference type="OMA" id="VLIWWNI"/>
<reference evidence="2" key="2">
    <citation type="submission" date="2011-03" db="EMBL/GenBank/DDBJ databases">
        <title>Comparative genomics and transcriptomics of Neospora caninum and Toxoplasma gondii.</title>
        <authorList>
            <person name="Reid A.J."/>
            <person name="Sohal A."/>
            <person name="Harris D."/>
            <person name="Quail M."/>
            <person name="Sanders M."/>
            <person name="Berriman M."/>
            <person name="Wastling J.M."/>
            <person name="Pain A."/>
        </authorList>
    </citation>
    <scope>NUCLEOTIDE SEQUENCE</scope>
    <source>
        <strain evidence="2">Liverpool</strain>
    </source>
</reference>
<dbReference type="EMBL" id="LN714475">
    <property type="protein sequence ID" value="CEL64509.1"/>
    <property type="molecule type" value="Genomic_DNA"/>
</dbReference>
<feature type="transmembrane region" description="Helical" evidence="1">
    <location>
        <begin position="291"/>
        <end position="308"/>
    </location>
</feature>
<gene>
    <name evidence="3" type="ORF">BN1204_004060</name>
    <name evidence="2" type="ORF">NCLIV_004060</name>
</gene>
<feature type="transmembrane region" description="Helical" evidence="1">
    <location>
        <begin position="175"/>
        <end position="202"/>
    </location>
</feature>
<keyword evidence="1" id="KW-0812">Transmembrane</keyword>
<feature type="transmembrane region" description="Helical" evidence="1">
    <location>
        <begin position="218"/>
        <end position="239"/>
    </location>
</feature>
<dbReference type="Proteomes" id="UP000007494">
    <property type="component" value="Chromosome Ib"/>
</dbReference>
<dbReference type="eggNOG" id="ENOG502R00R">
    <property type="taxonomic scope" value="Eukaryota"/>
</dbReference>
<reference evidence="3" key="4">
    <citation type="journal article" date="2015" name="PLoS ONE">
        <title>Comprehensive Evaluation of Toxoplasma gondii VEG and Neospora caninum LIV Genomes with Tachyzoite Stage Transcriptome and Proteome Defines Novel Transcript Features.</title>
        <authorList>
            <person name="Ramaprasad A."/>
            <person name="Mourier T."/>
            <person name="Naeem R."/>
            <person name="Malas T.B."/>
            <person name="Moussa E."/>
            <person name="Panigrahi A."/>
            <person name="Vermont S.J."/>
            <person name="Otto T.D."/>
            <person name="Wastling J."/>
            <person name="Pain A."/>
        </authorList>
    </citation>
    <scope>NUCLEOTIDE SEQUENCE</scope>
    <source>
        <strain evidence="3">Liverpool</strain>
    </source>
</reference>
<evidence type="ECO:0008006" key="5">
    <source>
        <dbReference type="Google" id="ProtNLM"/>
    </source>
</evidence>
<evidence type="ECO:0000256" key="1">
    <source>
        <dbReference type="SAM" id="Phobius"/>
    </source>
</evidence>